<dbReference type="AlphaFoldDB" id="A0A6A6TUN6"/>
<feature type="signal peptide" evidence="1">
    <location>
        <begin position="1"/>
        <end position="16"/>
    </location>
</feature>
<dbReference type="PANTHER" id="PTHR38847">
    <property type="match status" value="1"/>
</dbReference>
<sequence length="202" mass="21101">MKYAFSTLALAGVALSNPIPDSTAAPSSFKITNIVSGGSGCPQGSIDIDWTNQGVLPIRFGRDFTASVGPNVVADQSRKNCQINLGLEFSGGYQYAVYSADYAGWGNLDAGVQGTVKANYYFSGQQDQSSAAITLPGPFSGAYTKHDDVGVSVWSPCGSSANLNVNSEVALTPLGSSASGTLAATKESARFTNSLYIKWRQC</sequence>
<dbReference type="Proteomes" id="UP000799324">
    <property type="component" value="Unassembled WGS sequence"/>
</dbReference>
<accession>A0A6A6TUN6</accession>
<dbReference type="PANTHER" id="PTHR38847:SF1">
    <property type="entry name" value="PSEUDOURIDINE SYNTHASE RSUA_RLUA-LIKE DOMAIN-CONTAINING PROTEIN"/>
    <property type="match status" value="1"/>
</dbReference>
<evidence type="ECO:0000313" key="3">
    <source>
        <dbReference type="Proteomes" id="UP000799324"/>
    </source>
</evidence>
<evidence type="ECO:0008006" key="4">
    <source>
        <dbReference type="Google" id="ProtNLM"/>
    </source>
</evidence>
<proteinExistence type="predicted"/>
<dbReference type="EMBL" id="MU004289">
    <property type="protein sequence ID" value="KAF2662588.1"/>
    <property type="molecule type" value="Genomic_DNA"/>
</dbReference>
<name>A0A6A6TUN6_9PLEO</name>
<protein>
    <recommendedName>
        <fullName evidence="4">DUF4360 domain-containing protein</fullName>
    </recommendedName>
</protein>
<reference evidence="2" key="1">
    <citation type="journal article" date="2020" name="Stud. Mycol.">
        <title>101 Dothideomycetes genomes: a test case for predicting lifestyles and emergence of pathogens.</title>
        <authorList>
            <person name="Haridas S."/>
            <person name="Albert R."/>
            <person name="Binder M."/>
            <person name="Bloem J."/>
            <person name="Labutti K."/>
            <person name="Salamov A."/>
            <person name="Andreopoulos B."/>
            <person name="Baker S."/>
            <person name="Barry K."/>
            <person name="Bills G."/>
            <person name="Bluhm B."/>
            <person name="Cannon C."/>
            <person name="Castanera R."/>
            <person name="Culley D."/>
            <person name="Daum C."/>
            <person name="Ezra D."/>
            <person name="Gonzalez J."/>
            <person name="Henrissat B."/>
            <person name="Kuo A."/>
            <person name="Liang C."/>
            <person name="Lipzen A."/>
            <person name="Lutzoni F."/>
            <person name="Magnuson J."/>
            <person name="Mondo S."/>
            <person name="Nolan M."/>
            <person name="Ohm R."/>
            <person name="Pangilinan J."/>
            <person name="Park H.-J."/>
            <person name="Ramirez L."/>
            <person name="Alfaro M."/>
            <person name="Sun H."/>
            <person name="Tritt A."/>
            <person name="Yoshinaga Y."/>
            <person name="Zwiers L.-H."/>
            <person name="Turgeon B."/>
            <person name="Goodwin S."/>
            <person name="Spatafora J."/>
            <person name="Crous P."/>
            <person name="Grigoriev I."/>
        </authorList>
    </citation>
    <scope>NUCLEOTIDE SEQUENCE</scope>
    <source>
        <strain evidence="2">CBS 122681</strain>
    </source>
</reference>
<organism evidence="2 3">
    <name type="scientific">Lophiostoma macrostomum CBS 122681</name>
    <dbReference type="NCBI Taxonomy" id="1314788"/>
    <lineage>
        <taxon>Eukaryota</taxon>
        <taxon>Fungi</taxon>
        <taxon>Dikarya</taxon>
        <taxon>Ascomycota</taxon>
        <taxon>Pezizomycotina</taxon>
        <taxon>Dothideomycetes</taxon>
        <taxon>Pleosporomycetidae</taxon>
        <taxon>Pleosporales</taxon>
        <taxon>Lophiostomataceae</taxon>
        <taxon>Lophiostoma</taxon>
    </lineage>
</organism>
<keyword evidence="1" id="KW-0732">Signal</keyword>
<dbReference type="InterPro" id="IPR025649">
    <property type="entry name" value="DUF4360"/>
</dbReference>
<gene>
    <name evidence="2" type="ORF">K491DRAFT_709939</name>
</gene>
<dbReference type="OrthoDB" id="152248at2759"/>
<evidence type="ECO:0000313" key="2">
    <source>
        <dbReference type="EMBL" id="KAF2662588.1"/>
    </source>
</evidence>
<dbReference type="Pfam" id="PF14273">
    <property type="entry name" value="DUF4360"/>
    <property type="match status" value="1"/>
</dbReference>
<feature type="chain" id="PRO_5025366562" description="DUF4360 domain-containing protein" evidence="1">
    <location>
        <begin position="17"/>
        <end position="202"/>
    </location>
</feature>
<keyword evidence="3" id="KW-1185">Reference proteome</keyword>
<evidence type="ECO:0000256" key="1">
    <source>
        <dbReference type="SAM" id="SignalP"/>
    </source>
</evidence>